<keyword evidence="2" id="KW-0808">Transferase</keyword>
<feature type="transmembrane region" description="Helical" evidence="1">
    <location>
        <begin position="197"/>
        <end position="218"/>
    </location>
</feature>
<feature type="transmembrane region" description="Helical" evidence="1">
    <location>
        <begin position="150"/>
        <end position="167"/>
    </location>
</feature>
<dbReference type="AlphaFoldDB" id="U5QPX2"/>
<accession>U5QPX2</accession>
<feature type="transmembrane region" description="Helical" evidence="1">
    <location>
        <begin position="97"/>
        <end position="118"/>
    </location>
</feature>
<feature type="transmembrane region" description="Helical" evidence="1">
    <location>
        <begin position="262"/>
        <end position="285"/>
    </location>
</feature>
<reference evidence="2 3" key="1">
    <citation type="journal article" date="2013" name="PLoS ONE">
        <title>Cultivation and Complete Genome Sequencing of Gloeobacter kilaueensis sp. nov., from a Lava Cave in Kilauea Caldera, Hawai'i.</title>
        <authorList>
            <person name="Saw J.H."/>
            <person name="Schatz M."/>
            <person name="Brown M.V."/>
            <person name="Kunkel D.D."/>
            <person name="Foster J.S."/>
            <person name="Shick H."/>
            <person name="Christensen S."/>
            <person name="Hou S."/>
            <person name="Wan X."/>
            <person name="Donachie S.P."/>
        </authorList>
    </citation>
    <scope>NUCLEOTIDE SEQUENCE [LARGE SCALE GENOMIC DNA]</scope>
    <source>
        <strain evidence="3">JS</strain>
    </source>
</reference>
<feature type="transmembrane region" description="Helical" evidence="1">
    <location>
        <begin position="21"/>
        <end position="40"/>
    </location>
</feature>
<proteinExistence type="predicted"/>
<dbReference type="STRING" id="1183438.GKIL_3433"/>
<evidence type="ECO:0000256" key="1">
    <source>
        <dbReference type="SAM" id="Phobius"/>
    </source>
</evidence>
<dbReference type="eggNOG" id="ENOG5033ZKB">
    <property type="taxonomic scope" value="Bacteria"/>
</dbReference>
<dbReference type="KEGG" id="glj:GKIL_3433"/>
<name>U5QPX2_GLOK1</name>
<gene>
    <name evidence="2" type="ORF">GKIL_3433</name>
</gene>
<dbReference type="GO" id="GO:0016740">
    <property type="term" value="F:transferase activity"/>
    <property type="evidence" value="ECO:0007669"/>
    <property type="project" value="UniProtKB-KW"/>
</dbReference>
<feature type="transmembrane region" description="Helical" evidence="1">
    <location>
        <begin position="125"/>
        <end position="144"/>
    </location>
</feature>
<keyword evidence="1" id="KW-1133">Transmembrane helix</keyword>
<keyword evidence="1" id="KW-0472">Membrane</keyword>
<organism evidence="2 3">
    <name type="scientific">Gloeobacter kilaueensis (strain ATCC BAA-2537 / CCAP 1431/1 / ULC 316 / JS1)</name>
    <dbReference type="NCBI Taxonomy" id="1183438"/>
    <lineage>
        <taxon>Bacteria</taxon>
        <taxon>Bacillati</taxon>
        <taxon>Cyanobacteriota</taxon>
        <taxon>Cyanophyceae</taxon>
        <taxon>Gloeobacterales</taxon>
        <taxon>Gloeobacteraceae</taxon>
        <taxon>Gloeobacter</taxon>
    </lineage>
</organism>
<dbReference type="Proteomes" id="UP000017396">
    <property type="component" value="Chromosome"/>
</dbReference>
<sequence length="553" mass="64070">MLALPRRVDVSNQVAMLLKKAPFQIILQLLFYATLAVYSYQLLADPHFNPIDDYQFLETTQVGKFLPPFIVPDISRFCPLLGFEYNVITRLLPATPVFYFAYHLLQLLIFSFLSLQILKRATRNVALQYAILLLYITTPGFITALFRPFVGERSVIFWFTIFLFFYFKFQDKNKILSFGTALLCASIALYYKEPVFLMLGSFALLHLVSSWKTSALAAKWLDGSLLISAGIYGLLYFVFVYLQRGPLNYAATIHNQDLIQQVISFFQSDPLLFLFLLPLLVIRVVAITTRRAQFHSFYDSLLLAALIYILVYFKLAIAGQYYLQPAYIAIMPALAYNFKPGCENQVQKVQFSYAVIALVFVLMSNPTQIFPKSLPSTLNKYKYVASNYDPMLNYLVQDVRSRAKGKRVNIFLNLNKNSGYEAYWSFIKFLQYKGLTSRQFDVKTDQPENDFYKFNITDPYSPYSVLKSNQPNKIARGDYLVVLPLLQYNYVEPTYERLDAQHKNSYDDTECLHTIDGHYRLLFRTNNQLGPPVKAARGMLCRFEPNYYVFEYQ</sequence>
<keyword evidence="3" id="KW-1185">Reference proteome</keyword>
<dbReference type="HOGENOM" id="CLU_498527_0_0_3"/>
<keyword evidence="1" id="KW-0812">Transmembrane</keyword>
<dbReference type="EMBL" id="CP003587">
    <property type="protein sequence ID" value="AGY59679.1"/>
    <property type="molecule type" value="Genomic_DNA"/>
</dbReference>
<feature type="transmembrane region" description="Helical" evidence="1">
    <location>
        <begin position="297"/>
        <end position="315"/>
    </location>
</feature>
<evidence type="ECO:0000313" key="2">
    <source>
        <dbReference type="EMBL" id="AGY59679.1"/>
    </source>
</evidence>
<evidence type="ECO:0000313" key="3">
    <source>
        <dbReference type="Proteomes" id="UP000017396"/>
    </source>
</evidence>
<feature type="transmembrane region" description="Helical" evidence="1">
    <location>
        <begin position="225"/>
        <end position="242"/>
    </location>
</feature>
<protein>
    <submittedName>
        <fullName evidence="2">4-amino-4-deoxy-L-arabinose transferase-related glycosyltransferase of PMT family</fullName>
    </submittedName>
</protein>
<feature type="transmembrane region" description="Helical" evidence="1">
    <location>
        <begin position="174"/>
        <end position="191"/>
    </location>
</feature>